<feature type="domain" description="FAD-binding" evidence="5">
    <location>
        <begin position="9"/>
        <end position="356"/>
    </location>
</feature>
<keyword evidence="3" id="KW-0285">Flavoprotein</keyword>
<proteinExistence type="inferred from homology"/>
<dbReference type="OrthoDB" id="9791689at2"/>
<dbReference type="InterPro" id="IPR036249">
    <property type="entry name" value="Thioredoxin-like_sf"/>
</dbReference>
<sequence>MTSLGPVRELDVLVVGAGPAGLIAAIELARRSINVRIVEKEAEPQRASRAKGLQPRTLEILCDIGVIDEVLAGGSQFPRWQSYQGATLKWEKCVYDLLGITIENPGIERPFTETLLIPQWRFEQILRTKLASLGVRVEYGTPLIRLLESEEGVHALLDSPSGAERVTCRYLIGADGARSFVRKSIGVRFSGETMSEERYVVADVLADGLSDRYWMNWSLPDKPNARISMCPLSHSRYFQFVAPIPIDLPQHELSLGLLQKLFDERCGWPGVNLSGLRWITSHVPSARLADHYRVGRTFLVGDAAHSPPTSPGQGLNLSVQDAYNLGWKLAAMFGGDDPTLLDTYEKERRPIGAGVVGVLAKEMIATGIDLESADLAEKRIRQDIFNTEHNYRGSALAVDQRRTSGRVQAGDRAPGATIRLEGGDDASLFDLIRGTHFTAIWLNSHLLQEGFSILSNRTAEHKAYRAVPSRDPQDVSDIHRVFGVSSDEPTLIVIRPDGYIALCAGDGAAMAWGERLKTMSFWSAVSCHPEP</sequence>
<dbReference type="EMBL" id="RJTH01000015">
    <property type="protein sequence ID" value="RUM20446.1"/>
    <property type="molecule type" value="Genomic_DNA"/>
</dbReference>
<dbReference type="PANTHER" id="PTHR43004:SF19">
    <property type="entry name" value="BINDING MONOOXYGENASE, PUTATIVE (JCVI)-RELATED"/>
    <property type="match status" value="1"/>
</dbReference>
<gene>
    <name evidence="6" type="ORF">EFQ99_29385</name>
</gene>
<evidence type="ECO:0000259" key="5">
    <source>
        <dbReference type="Pfam" id="PF01494"/>
    </source>
</evidence>
<dbReference type="PRINTS" id="PR00420">
    <property type="entry name" value="RNGMNOXGNASE"/>
</dbReference>
<dbReference type="SUPFAM" id="SSF52833">
    <property type="entry name" value="Thioredoxin-like"/>
    <property type="match status" value="1"/>
</dbReference>
<comment type="similarity">
    <text evidence="2">Belongs to the PheA/TfdB FAD monooxygenase family.</text>
</comment>
<dbReference type="Gene3D" id="3.40.30.120">
    <property type="match status" value="1"/>
</dbReference>
<dbReference type="Gene3D" id="3.30.70.2450">
    <property type="match status" value="1"/>
</dbReference>
<name>A0A3S0T8E1_9HYPH</name>
<evidence type="ECO:0000313" key="7">
    <source>
        <dbReference type="Proteomes" id="UP000278823"/>
    </source>
</evidence>
<reference evidence="7" key="1">
    <citation type="submission" date="2018-11" db="EMBL/GenBank/DDBJ databases">
        <title>Rhizobium chutanense sp. nov., isolated from root nodules of Phaseolus vulgaris in China.</title>
        <authorList>
            <person name="Huo Y."/>
        </authorList>
    </citation>
    <scope>NUCLEOTIDE SEQUENCE [LARGE SCALE GENOMIC DNA]</scope>
    <source>
        <strain evidence="7">CCBAU 65647</strain>
    </source>
</reference>
<dbReference type="InterPro" id="IPR036188">
    <property type="entry name" value="FAD/NAD-bd_sf"/>
</dbReference>
<protein>
    <submittedName>
        <fullName evidence="6">FAD-binding protein</fullName>
    </submittedName>
</protein>
<dbReference type="RefSeq" id="WP_126924668.1">
    <property type="nucleotide sequence ID" value="NZ_ML133699.1"/>
</dbReference>
<dbReference type="GO" id="GO:0071949">
    <property type="term" value="F:FAD binding"/>
    <property type="evidence" value="ECO:0007669"/>
    <property type="project" value="InterPro"/>
</dbReference>
<evidence type="ECO:0000256" key="2">
    <source>
        <dbReference type="ARBA" id="ARBA00007801"/>
    </source>
</evidence>
<dbReference type="AlphaFoldDB" id="A0A3S0T8E1"/>
<keyword evidence="7" id="KW-1185">Reference proteome</keyword>
<evidence type="ECO:0000256" key="1">
    <source>
        <dbReference type="ARBA" id="ARBA00001974"/>
    </source>
</evidence>
<dbReference type="InterPro" id="IPR050641">
    <property type="entry name" value="RIFMO-like"/>
</dbReference>
<dbReference type="PANTHER" id="PTHR43004">
    <property type="entry name" value="TRK SYSTEM POTASSIUM UPTAKE PROTEIN"/>
    <property type="match status" value="1"/>
</dbReference>
<dbReference type="Proteomes" id="UP000278823">
    <property type="component" value="Unassembled WGS sequence"/>
</dbReference>
<dbReference type="Pfam" id="PF01494">
    <property type="entry name" value="FAD_binding_3"/>
    <property type="match status" value="1"/>
</dbReference>
<organism evidence="6 7">
    <name type="scientific">Rhizobium vallis</name>
    <dbReference type="NCBI Taxonomy" id="634290"/>
    <lineage>
        <taxon>Bacteria</taxon>
        <taxon>Pseudomonadati</taxon>
        <taxon>Pseudomonadota</taxon>
        <taxon>Alphaproteobacteria</taxon>
        <taxon>Hyphomicrobiales</taxon>
        <taxon>Rhizobiaceae</taxon>
        <taxon>Rhizobium/Agrobacterium group</taxon>
        <taxon>Rhizobium</taxon>
    </lineage>
</organism>
<accession>A0A3S0T8E1</accession>
<dbReference type="InterPro" id="IPR002938">
    <property type="entry name" value="FAD-bd"/>
</dbReference>
<evidence type="ECO:0000256" key="3">
    <source>
        <dbReference type="ARBA" id="ARBA00022630"/>
    </source>
</evidence>
<evidence type="ECO:0000256" key="4">
    <source>
        <dbReference type="ARBA" id="ARBA00022827"/>
    </source>
</evidence>
<dbReference type="Gene3D" id="3.50.50.60">
    <property type="entry name" value="FAD/NAD(P)-binding domain"/>
    <property type="match status" value="1"/>
</dbReference>
<comment type="cofactor">
    <cofactor evidence="1">
        <name>FAD</name>
        <dbReference type="ChEBI" id="CHEBI:57692"/>
    </cofactor>
</comment>
<dbReference type="GO" id="GO:0016709">
    <property type="term" value="F:oxidoreductase activity, acting on paired donors, with incorporation or reduction of molecular oxygen, NAD(P)H as one donor, and incorporation of one atom of oxygen"/>
    <property type="evidence" value="ECO:0007669"/>
    <property type="project" value="UniProtKB-ARBA"/>
</dbReference>
<evidence type="ECO:0000313" key="6">
    <source>
        <dbReference type="EMBL" id="RUM20446.1"/>
    </source>
</evidence>
<dbReference type="SUPFAM" id="SSF51905">
    <property type="entry name" value="FAD/NAD(P)-binding domain"/>
    <property type="match status" value="1"/>
</dbReference>
<comment type="caution">
    <text evidence="6">The sequence shown here is derived from an EMBL/GenBank/DDBJ whole genome shotgun (WGS) entry which is preliminary data.</text>
</comment>
<keyword evidence="4" id="KW-0274">FAD</keyword>